<evidence type="ECO:0000313" key="7">
    <source>
        <dbReference type="EMBL" id="MFD2535262.1"/>
    </source>
</evidence>
<dbReference type="InterPro" id="IPR009056">
    <property type="entry name" value="Cyt_c-like_dom"/>
</dbReference>
<keyword evidence="5" id="KW-1133">Transmembrane helix</keyword>
<accession>A0ABW5JV39</accession>
<feature type="domain" description="Cytochrome c" evidence="6">
    <location>
        <begin position="58"/>
        <end position="155"/>
    </location>
</feature>
<dbReference type="InterPro" id="IPR021796">
    <property type="entry name" value="Tll0287-like_dom"/>
</dbReference>
<dbReference type="Gene3D" id="1.10.760.10">
    <property type="entry name" value="Cytochrome c-like domain"/>
    <property type="match status" value="1"/>
</dbReference>
<keyword evidence="3 4" id="KW-0408">Iron</keyword>
<evidence type="ECO:0000313" key="8">
    <source>
        <dbReference type="Proteomes" id="UP001597441"/>
    </source>
</evidence>
<feature type="transmembrane region" description="Helical" evidence="5">
    <location>
        <begin position="20"/>
        <end position="39"/>
    </location>
</feature>
<evidence type="ECO:0000256" key="1">
    <source>
        <dbReference type="ARBA" id="ARBA00022617"/>
    </source>
</evidence>
<proteinExistence type="predicted"/>
<keyword evidence="5" id="KW-0812">Transmembrane</keyword>
<sequence length="356" mass="40965">MLLIPSLFKSKPKQNNTDKIKYFNIIKIFALVIISFTVFNCNNSKKTNYVSVEKTEKEQTHPGKKLMEINCYVCHSSTASHENRIGPPMIAIKKHYINATTTKEEFIEAMQAWIKNPNANDAKMPGAIKRFGIMPKTPYPEKTIKQIADYMFDYDIEQPEWFEDHYNKERGMHDGKGNKRRKGKYKKQAETNFEKLPHAERGLKYALSTKTVLGKNLMGTIQKQGTLDALLFCNENAYPLTDSMSVVHNAIIKRVSDKPRNPNNQANKQELKHIKTYKQVVANNQEPNPFVKEEQDKVHVYYPIVTNTMCLQCHGKPNETIKTPVANKLKAMYPKDKAIGYEVSQVRGIWSVTFNK</sequence>
<keyword evidence="8" id="KW-1185">Reference proteome</keyword>
<reference evidence="8" key="1">
    <citation type="journal article" date="2019" name="Int. J. Syst. Evol. Microbiol.">
        <title>The Global Catalogue of Microorganisms (GCM) 10K type strain sequencing project: providing services to taxonomists for standard genome sequencing and annotation.</title>
        <authorList>
            <consortium name="The Broad Institute Genomics Platform"/>
            <consortium name="The Broad Institute Genome Sequencing Center for Infectious Disease"/>
            <person name="Wu L."/>
            <person name="Ma J."/>
        </authorList>
    </citation>
    <scope>NUCLEOTIDE SEQUENCE [LARGE SCALE GENOMIC DNA]</scope>
    <source>
        <strain evidence="8">KCTC 42903</strain>
    </source>
</reference>
<comment type="caution">
    <text evidence="7">The sequence shown here is derived from an EMBL/GenBank/DDBJ whole genome shotgun (WGS) entry which is preliminary data.</text>
</comment>
<dbReference type="EMBL" id="JBHULK010000003">
    <property type="protein sequence ID" value="MFD2535262.1"/>
    <property type="molecule type" value="Genomic_DNA"/>
</dbReference>
<dbReference type="PROSITE" id="PS51007">
    <property type="entry name" value="CYTC"/>
    <property type="match status" value="1"/>
</dbReference>
<evidence type="ECO:0000256" key="5">
    <source>
        <dbReference type="SAM" id="Phobius"/>
    </source>
</evidence>
<keyword evidence="1 4" id="KW-0349">Heme</keyword>
<evidence type="ECO:0000256" key="4">
    <source>
        <dbReference type="PROSITE-ProRule" id="PRU00433"/>
    </source>
</evidence>
<dbReference type="Proteomes" id="UP001597441">
    <property type="component" value="Unassembled WGS sequence"/>
</dbReference>
<dbReference type="RefSeq" id="WP_388017451.1">
    <property type="nucleotide sequence ID" value="NZ_JBHUDT010000003.1"/>
</dbReference>
<evidence type="ECO:0000259" key="6">
    <source>
        <dbReference type="PROSITE" id="PS51007"/>
    </source>
</evidence>
<keyword evidence="5" id="KW-0472">Membrane</keyword>
<dbReference type="SUPFAM" id="SSF46626">
    <property type="entry name" value="Cytochrome c"/>
    <property type="match status" value="1"/>
</dbReference>
<dbReference type="Pfam" id="PF11845">
    <property type="entry name" value="Tll0287-like"/>
    <property type="match status" value="1"/>
</dbReference>
<evidence type="ECO:0000256" key="3">
    <source>
        <dbReference type="ARBA" id="ARBA00023004"/>
    </source>
</evidence>
<name>A0ABW5JV39_9FLAO</name>
<keyword evidence="2 4" id="KW-0479">Metal-binding</keyword>
<evidence type="ECO:0000256" key="2">
    <source>
        <dbReference type="ARBA" id="ARBA00022723"/>
    </source>
</evidence>
<organism evidence="7 8">
    <name type="scientific">Gelatiniphilus marinus</name>
    <dbReference type="NCBI Taxonomy" id="1759464"/>
    <lineage>
        <taxon>Bacteria</taxon>
        <taxon>Pseudomonadati</taxon>
        <taxon>Bacteroidota</taxon>
        <taxon>Flavobacteriia</taxon>
        <taxon>Flavobacteriales</taxon>
        <taxon>Flavobacteriaceae</taxon>
        <taxon>Gelatiniphilus</taxon>
    </lineage>
</organism>
<protein>
    <submittedName>
        <fullName evidence="7">DUF3365 domain-containing protein</fullName>
    </submittedName>
</protein>
<dbReference type="InterPro" id="IPR036909">
    <property type="entry name" value="Cyt_c-like_dom_sf"/>
</dbReference>
<gene>
    <name evidence="7" type="ORF">ACFSQS_09135</name>
</gene>